<dbReference type="RefSeq" id="XP_064851997.1">
    <property type="nucleotide sequence ID" value="XM_064995925.1"/>
</dbReference>
<dbReference type="GeneID" id="90072976"/>
<name>A0AAV5QK50_9ASCO</name>
<reference evidence="1 2" key="1">
    <citation type="journal article" date="2023" name="Elife">
        <title>Identification of key yeast species and microbe-microbe interactions impacting larval growth of Drosophila in the wild.</title>
        <authorList>
            <person name="Mure A."/>
            <person name="Sugiura Y."/>
            <person name="Maeda R."/>
            <person name="Honda K."/>
            <person name="Sakurai N."/>
            <person name="Takahashi Y."/>
            <person name="Watada M."/>
            <person name="Katoh T."/>
            <person name="Gotoh A."/>
            <person name="Gotoh Y."/>
            <person name="Taniguchi I."/>
            <person name="Nakamura K."/>
            <person name="Hayashi T."/>
            <person name="Katayama T."/>
            <person name="Uemura T."/>
            <person name="Hattori Y."/>
        </authorList>
    </citation>
    <scope>NUCLEOTIDE SEQUENCE [LARGE SCALE GENOMIC DNA]</scope>
    <source>
        <strain evidence="1 2">SC-9</strain>
    </source>
</reference>
<dbReference type="AlphaFoldDB" id="A0AAV5QK50"/>
<evidence type="ECO:0000313" key="1">
    <source>
        <dbReference type="EMBL" id="GMM34997.1"/>
    </source>
</evidence>
<evidence type="ECO:0000313" key="2">
    <source>
        <dbReference type="Proteomes" id="UP001360560"/>
    </source>
</evidence>
<gene>
    <name evidence="1" type="ORF">DASC09_023220</name>
</gene>
<sequence>MDQKVTIGDLQLESGDGRYPNQYPNKFQCHSINCVLLNVNSKSFTRPLAQLYFTDFQHNSLISPQGSSDFEFSLGNEILVHHQVLAGQMQFRKYKALCADQLRYFMSFGTKEYDSTRDVERDPSHEGTLKRLSQDRDNFFNYQSMAYNYHFGLFCNIVISNLKSYQGVLECDIESLTVIGDRCYGWTPTTEQQLVNKYGSSIIEVMRYYLALAGKKYLKENQRYLKKAVPTTLLPSWLQPPVSIAEESHSMMDIELDKVYNSGGNNTANGTTIKPLKKDTLRKLDELEKDDCGSDNESDILEISEDEINRSLVTGSQEFQDFATIAPGDIQQIKNDPDSLEENKEYIIRGKIVDFNHDSEVIAYKDSITDIPKLKTVKILITDAFNGDECDKEDLVQFEICDSNTLELELDAIEDILEFFEVTEIEELYVKQSELVKKVDSLIERSFSAAHLHQKIEFKVYKKPHKSLGYSWGVRGLKMGLLG</sequence>
<proteinExistence type="predicted"/>
<dbReference type="EMBL" id="BTFZ01000004">
    <property type="protein sequence ID" value="GMM34997.1"/>
    <property type="molecule type" value="Genomic_DNA"/>
</dbReference>
<dbReference type="Proteomes" id="UP001360560">
    <property type="component" value="Unassembled WGS sequence"/>
</dbReference>
<accession>A0AAV5QK50</accession>
<keyword evidence="2" id="KW-1185">Reference proteome</keyword>
<protein>
    <submittedName>
        <fullName evidence="1">Uncharacterized protein</fullName>
    </submittedName>
</protein>
<organism evidence="1 2">
    <name type="scientific">Saccharomycopsis crataegensis</name>
    <dbReference type="NCBI Taxonomy" id="43959"/>
    <lineage>
        <taxon>Eukaryota</taxon>
        <taxon>Fungi</taxon>
        <taxon>Dikarya</taxon>
        <taxon>Ascomycota</taxon>
        <taxon>Saccharomycotina</taxon>
        <taxon>Saccharomycetes</taxon>
        <taxon>Saccharomycopsidaceae</taxon>
        <taxon>Saccharomycopsis</taxon>
    </lineage>
</organism>
<comment type="caution">
    <text evidence="1">The sequence shown here is derived from an EMBL/GenBank/DDBJ whole genome shotgun (WGS) entry which is preliminary data.</text>
</comment>